<proteinExistence type="predicted"/>
<sequence>MTLITPPSNDWNTLTEESPLPSGHTRRLLQTTGYIALMLLLLYLLYSSSQEQPVSKTRITKKPWSISQGFLLPFYLG</sequence>
<keyword evidence="4" id="KW-1185">Reference proteome</keyword>
<protein>
    <submittedName>
        <fullName evidence="3">Uncharacterized protein</fullName>
    </submittedName>
</protein>
<evidence type="ECO:0000256" key="2">
    <source>
        <dbReference type="SAM" id="Phobius"/>
    </source>
</evidence>
<keyword evidence="2" id="KW-0472">Membrane</keyword>
<feature type="compositionally biased region" description="Polar residues" evidence="1">
    <location>
        <begin position="1"/>
        <end position="16"/>
    </location>
</feature>
<dbReference type="RefSeq" id="WP_190782650.1">
    <property type="nucleotide sequence ID" value="NZ_JACWZZ010000001.1"/>
</dbReference>
<evidence type="ECO:0000313" key="3">
    <source>
        <dbReference type="EMBL" id="MBD2713474.1"/>
    </source>
</evidence>
<accession>A0ABR8JFA6</accession>
<feature type="transmembrane region" description="Helical" evidence="2">
    <location>
        <begin position="28"/>
        <end position="46"/>
    </location>
</feature>
<dbReference type="EMBL" id="JACWZZ010000001">
    <property type="protein sequence ID" value="MBD2713474.1"/>
    <property type="molecule type" value="Genomic_DNA"/>
</dbReference>
<comment type="caution">
    <text evidence="3">The sequence shown here is derived from an EMBL/GenBank/DDBJ whole genome shotgun (WGS) entry which is preliminary data.</text>
</comment>
<keyword evidence="2" id="KW-1133">Transmembrane helix</keyword>
<name>A0ABR8JFA6_9BACT</name>
<gene>
    <name evidence="3" type="ORF">IC231_00330</name>
</gene>
<organism evidence="3 4">
    <name type="scientific">Hymenobacter duratus</name>
    <dbReference type="NCBI Taxonomy" id="2771356"/>
    <lineage>
        <taxon>Bacteria</taxon>
        <taxon>Pseudomonadati</taxon>
        <taxon>Bacteroidota</taxon>
        <taxon>Cytophagia</taxon>
        <taxon>Cytophagales</taxon>
        <taxon>Hymenobacteraceae</taxon>
        <taxon>Hymenobacter</taxon>
    </lineage>
</organism>
<keyword evidence="2" id="KW-0812">Transmembrane</keyword>
<dbReference type="Proteomes" id="UP000642468">
    <property type="component" value="Unassembled WGS sequence"/>
</dbReference>
<evidence type="ECO:0000256" key="1">
    <source>
        <dbReference type="SAM" id="MobiDB-lite"/>
    </source>
</evidence>
<evidence type="ECO:0000313" key="4">
    <source>
        <dbReference type="Proteomes" id="UP000642468"/>
    </source>
</evidence>
<feature type="region of interest" description="Disordered" evidence="1">
    <location>
        <begin position="1"/>
        <end position="24"/>
    </location>
</feature>
<reference evidence="3 4" key="1">
    <citation type="submission" date="2020-09" db="EMBL/GenBank/DDBJ databases">
        <authorList>
            <person name="Kim M.K."/>
        </authorList>
    </citation>
    <scope>NUCLEOTIDE SEQUENCE [LARGE SCALE GENOMIC DNA]</scope>
    <source>
        <strain evidence="3 4">BT646</strain>
    </source>
</reference>